<dbReference type="InterPro" id="IPR050575">
    <property type="entry name" value="BMC_shell"/>
</dbReference>
<dbReference type="CDD" id="cd07045">
    <property type="entry name" value="BMC_CcmK_like"/>
    <property type="match status" value="1"/>
</dbReference>
<dbReference type="PANTHER" id="PTHR33941:SF11">
    <property type="entry name" value="BACTERIAL MICROCOMPARTMENT SHELL PROTEIN PDUJ"/>
    <property type="match status" value="1"/>
</dbReference>
<dbReference type="Pfam" id="PF00936">
    <property type="entry name" value="BMC"/>
    <property type="match status" value="1"/>
</dbReference>
<dbReference type="PROSITE" id="PS51930">
    <property type="entry name" value="BMC_2"/>
    <property type="match status" value="1"/>
</dbReference>
<dbReference type="InterPro" id="IPR044872">
    <property type="entry name" value="CcmK/CsoS1_BMC"/>
</dbReference>
<proteinExistence type="inferred from homology"/>
<dbReference type="InterPro" id="IPR037233">
    <property type="entry name" value="CcmK-like_sf"/>
</dbReference>
<protein>
    <submittedName>
        <fullName evidence="5">BMC domain-containing protein</fullName>
    </submittedName>
</protein>
<evidence type="ECO:0000313" key="6">
    <source>
        <dbReference type="Proteomes" id="UP000324646"/>
    </source>
</evidence>
<dbReference type="AlphaFoldDB" id="A0A5C0SIV6"/>
<keyword evidence="2" id="KW-1283">Bacterial microcompartment</keyword>
<comment type="subcellular location">
    <subcellularLocation>
        <location evidence="1">Bacterial microcompartment</location>
    </subcellularLocation>
</comment>
<evidence type="ECO:0000259" key="4">
    <source>
        <dbReference type="PROSITE" id="PS51930"/>
    </source>
</evidence>
<dbReference type="SUPFAM" id="SSF143414">
    <property type="entry name" value="CcmK-like"/>
    <property type="match status" value="1"/>
</dbReference>
<dbReference type="KEGG" id="crs:FQB35_10065"/>
<keyword evidence="6" id="KW-1185">Reference proteome</keyword>
<comment type="similarity">
    <text evidence="3">Belongs to the bacterial microcompartments protein family.</text>
</comment>
<reference evidence="5 6" key="1">
    <citation type="submission" date="2019-07" db="EMBL/GenBank/DDBJ databases">
        <title>Complete genome of Crassaminicella thermophila SY095.</title>
        <authorList>
            <person name="Li X."/>
        </authorList>
    </citation>
    <scope>NUCLEOTIDE SEQUENCE [LARGE SCALE GENOMIC DNA]</scope>
    <source>
        <strain evidence="5 6">SY095</strain>
    </source>
</reference>
<dbReference type="SMART" id="SM00877">
    <property type="entry name" value="BMC"/>
    <property type="match status" value="1"/>
</dbReference>
<organism evidence="5 6">
    <name type="scientific">Crassaminicella thermophila</name>
    <dbReference type="NCBI Taxonomy" id="2599308"/>
    <lineage>
        <taxon>Bacteria</taxon>
        <taxon>Bacillati</taxon>
        <taxon>Bacillota</taxon>
        <taxon>Clostridia</taxon>
        <taxon>Eubacteriales</taxon>
        <taxon>Clostridiaceae</taxon>
        <taxon>Crassaminicella</taxon>
    </lineage>
</organism>
<dbReference type="Gene3D" id="3.30.70.1710">
    <property type="match status" value="1"/>
</dbReference>
<dbReference type="Proteomes" id="UP000324646">
    <property type="component" value="Chromosome"/>
</dbReference>
<accession>A0A5C0SIV6</accession>
<gene>
    <name evidence="5" type="ORF">FQB35_10065</name>
</gene>
<sequence>MKQALGFIETYGYIGALEAADACLKAANVEIVSCNFISGGLVTIIIQGDVSSVKEAIDVGSVAANRVGEVISVNVIARAGIGLEKVLCKHNPNEKVKEKSINYKGKKIEITDFKELKKMKVVELRRIARQIDAIGIERKQIKFAKKDELIRAIMNYFKGVE</sequence>
<dbReference type="OrthoDB" id="9812608at2"/>
<evidence type="ECO:0000256" key="1">
    <source>
        <dbReference type="ARBA" id="ARBA00024322"/>
    </source>
</evidence>
<evidence type="ECO:0000256" key="3">
    <source>
        <dbReference type="PROSITE-ProRule" id="PRU01278"/>
    </source>
</evidence>
<dbReference type="GO" id="GO:0031469">
    <property type="term" value="C:bacterial microcompartment"/>
    <property type="evidence" value="ECO:0007669"/>
    <property type="project" value="UniProtKB-SubCell"/>
</dbReference>
<evidence type="ECO:0000256" key="2">
    <source>
        <dbReference type="ARBA" id="ARBA00024446"/>
    </source>
</evidence>
<name>A0A5C0SIV6_CRATE</name>
<evidence type="ECO:0000313" key="5">
    <source>
        <dbReference type="EMBL" id="QEK13646.1"/>
    </source>
</evidence>
<dbReference type="EMBL" id="CP042243">
    <property type="protein sequence ID" value="QEK13646.1"/>
    <property type="molecule type" value="Genomic_DNA"/>
</dbReference>
<dbReference type="InterPro" id="IPR000249">
    <property type="entry name" value="BMC_dom"/>
</dbReference>
<feature type="domain" description="BMC" evidence="4">
    <location>
        <begin position="4"/>
        <end position="88"/>
    </location>
</feature>
<dbReference type="PANTHER" id="PTHR33941">
    <property type="entry name" value="PROPANEDIOL UTILIZATION PROTEIN PDUA"/>
    <property type="match status" value="1"/>
</dbReference>